<protein>
    <submittedName>
        <fullName evidence="1">F-box protein</fullName>
    </submittedName>
</protein>
<comment type="caution">
    <text evidence="1">The sequence shown here is derived from an EMBL/GenBank/DDBJ whole genome shotgun (WGS) entry which is preliminary data.</text>
</comment>
<evidence type="ECO:0000313" key="2">
    <source>
        <dbReference type="Proteomes" id="UP001060215"/>
    </source>
</evidence>
<sequence length="134" mass="15537">MSEIYQYFANRTSPSGDRASRKQRKREKGRQGRKKLEPEHFVKIANCSPMPSRPLQGLWKSPFCPEEEYIYDSRMHLRPLASAHPVHGQSSWMENEVVSRILDINSSYDLVIPNLAELQQILSKWREGYGSIGM</sequence>
<evidence type="ECO:0000313" key="1">
    <source>
        <dbReference type="EMBL" id="KAI8004089.1"/>
    </source>
</evidence>
<gene>
    <name evidence="1" type="ORF">LOK49_LG08G00752</name>
</gene>
<accession>A0ACC0GTS9</accession>
<dbReference type="Proteomes" id="UP001060215">
    <property type="component" value="Chromosome 9"/>
</dbReference>
<dbReference type="EMBL" id="CM045766">
    <property type="protein sequence ID" value="KAI8004089.1"/>
    <property type="molecule type" value="Genomic_DNA"/>
</dbReference>
<name>A0ACC0GTS9_9ERIC</name>
<keyword evidence="2" id="KW-1185">Reference proteome</keyword>
<organism evidence="1 2">
    <name type="scientific">Camellia lanceoleosa</name>
    <dbReference type="NCBI Taxonomy" id="1840588"/>
    <lineage>
        <taxon>Eukaryota</taxon>
        <taxon>Viridiplantae</taxon>
        <taxon>Streptophyta</taxon>
        <taxon>Embryophyta</taxon>
        <taxon>Tracheophyta</taxon>
        <taxon>Spermatophyta</taxon>
        <taxon>Magnoliopsida</taxon>
        <taxon>eudicotyledons</taxon>
        <taxon>Gunneridae</taxon>
        <taxon>Pentapetalae</taxon>
        <taxon>asterids</taxon>
        <taxon>Ericales</taxon>
        <taxon>Theaceae</taxon>
        <taxon>Camellia</taxon>
    </lineage>
</organism>
<reference evidence="1 2" key="1">
    <citation type="journal article" date="2022" name="Plant J.">
        <title>Chromosome-level genome of Camellia lanceoleosa provides a valuable resource for understanding genome evolution and self-incompatibility.</title>
        <authorList>
            <person name="Gong W."/>
            <person name="Xiao S."/>
            <person name="Wang L."/>
            <person name="Liao Z."/>
            <person name="Chang Y."/>
            <person name="Mo W."/>
            <person name="Hu G."/>
            <person name="Li W."/>
            <person name="Zhao G."/>
            <person name="Zhu H."/>
            <person name="Hu X."/>
            <person name="Ji K."/>
            <person name="Xiang X."/>
            <person name="Song Q."/>
            <person name="Yuan D."/>
            <person name="Jin S."/>
            <person name="Zhang L."/>
        </authorList>
    </citation>
    <scope>NUCLEOTIDE SEQUENCE [LARGE SCALE GENOMIC DNA]</scope>
    <source>
        <strain evidence="1">SQ_2022a</strain>
    </source>
</reference>
<proteinExistence type="predicted"/>